<keyword evidence="8" id="KW-1185">Reference proteome</keyword>
<keyword evidence="3" id="KW-0227">DNA damage</keyword>
<protein>
    <submittedName>
        <fullName evidence="7">Uncharacterized protein</fullName>
    </submittedName>
</protein>
<dbReference type="Pfam" id="PF03851">
    <property type="entry name" value="UvdE"/>
    <property type="match status" value="1"/>
</dbReference>
<dbReference type="GO" id="GO:0009411">
    <property type="term" value="P:response to UV"/>
    <property type="evidence" value="ECO:0007669"/>
    <property type="project" value="InterPro"/>
</dbReference>
<evidence type="ECO:0000313" key="8">
    <source>
        <dbReference type="Proteomes" id="UP001150925"/>
    </source>
</evidence>
<evidence type="ECO:0000256" key="3">
    <source>
        <dbReference type="ARBA" id="ARBA00022763"/>
    </source>
</evidence>
<dbReference type="EMBL" id="JANBPY010003455">
    <property type="protein sequence ID" value="KAJ1951688.1"/>
    <property type="molecule type" value="Genomic_DNA"/>
</dbReference>
<dbReference type="GO" id="GO:0005739">
    <property type="term" value="C:mitochondrion"/>
    <property type="evidence" value="ECO:0007669"/>
    <property type="project" value="TreeGrafter"/>
</dbReference>
<dbReference type="GO" id="GO:0043504">
    <property type="term" value="P:mitochondrial DNA repair"/>
    <property type="evidence" value="ECO:0007669"/>
    <property type="project" value="TreeGrafter"/>
</dbReference>
<name>A0A9W8E048_9FUNG</name>
<dbReference type="PANTHER" id="PTHR31290:SF5">
    <property type="entry name" value="UV-DAMAGE ENDONUCLEASE"/>
    <property type="match status" value="1"/>
</dbReference>
<dbReference type="GO" id="GO:0005634">
    <property type="term" value="C:nucleus"/>
    <property type="evidence" value="ECO:0007669"/>
    <property type="project" value="TreeGrafter"/>
</dbReference>
<dbReference type="InterPro" id="IPR036237">
    <property type="entry name" value="Xyl_isomerase-like_sf"/>
</dbReference>
<evidence type="ECO:0000256" key="5">
    <source>
        <dbReference type="ARBA" id="ARBA00022801"/>
    </source>
</evidence>
<evidence type="ECO:0000256" key="2">
    <source>
        <dbReference type="ARBA" id="ARBA00022759"/>
    </source>
</evidence>
<keyword evidence="1" id="KW-0540">Nuclease</keyword>
<dbReference type="GO" id="GO:0016787">
    <property type="term" value="F:hydrolase activity"/>
    <property type="evidence" value="ECO:0007669"/>
    <property type="project" value="UniProtKB-KW"/>
</dbReference>
<evidence type="ECO:0000256" key="4">
    <source>
        <dbReference type="ARBA" id="ARBA00022769"/>
    </source>
</evidence>
<dbReference type="NCBIfam" id="TIGR00629">
    <property type="entry name" value="uvde"/>
    <property type="match status" value="1"/>
</dbReference>
<keyword evidence="4" id="KW-0228">DNA excision</keyword>
<evidence type="ECO:0000256" key="1">
    <source>
        <dbReference type="ARBA" id="ARBA00022722"/>
    </source>
</evidence>
<dbReference type="Proteomes" id="UP001150925">
    <property type="component" value="Unassembled WGS sequence"/>
</dbReference>
<comment type="caution">
    <text evidence="7">The sequence shown here is derived from an EMBL/GenBank/DDBJ whole genome shotgun (WGS) entry which is preliminary data.</text>
</comment>
<dbReference type="InterPro" id="IPR004601">
    <property type="entry name" value="UvdE"/>
</dbReference>
<keyword evidence="5" id="KW-0378">Hydrolase</keyword>
<keyword evidence="6" id="KW-0234">DNA repair</keyword>
<dbReference type="GO" id="GO:0006289">
    <property type="term" value="P:nucleotide-excision repair"/>
    <property type="evidence" value="ECO:0007669"/>
    <property type="project" value="InterPro"/>
</dbReference>
<reference evidence="7" key="1">
    <citation type="submission" date="2022-07" db="EMBL/GenBank/DDBJ databases">
        <title>Phylogenomic reconstructions and comparative analyses of Kickxellomycotina fungi.</title>
        <authorList>
            <person name="Reynolds N.K."/>
            <person name="Stajich J.E."/>
            <person name="Barry K."/>
            <person name="Grigoriev I.V."/>
            <person name="Crous P."/>
            <person name="Smith M.E."/>
        </authorList>
    </citation>
    <scope>NUCLEOTIDE SEQUENCE</scope>
    <source>
        <strain evidence="7">RSA 1196</strain>
    </source>
</reference>
<evidence type="ECO:0000313" key="7">
    <source>
        <dbReference type="EMBL" id="KAJ1951688.1"/>
    </source>
</evidence>
<gene>
    <name evidence="7" type="ORF">IWQ62_006396</name>
</gene>
<evidence type="ECO:0000256" key="6">
    <source>
        <dbReference type="ARBA" id="ARBA00023204"/>
    </source>
</evidence>
<dbReference type="SUPFAM" id="SSF51658">
    <property type="entry name" value="Xylose isomerase-like"/>
    <property type="match status" value="1"/>
</dbReference>
<dbReference type="Gene3D" id="3.20.20.150">
    <property type="entry name" value="Divalent-metal-dependent TIM barrel enzymes"/>
    <property type="match status" value="1"/>
</dbReference>
<sequence length="342" mass="39287">MGRCLNTILRAQKPPVFCSRTCRLATLQSRGIDYVKQLALINVRDIRKILEWNEHHNIRFFRLSSGIFPFASHKTYGYSVEFARQDLAEVGLLARQLGHRLTCHPGQFTQLGSPHVHVVENSIRELKVHADMLDFMGMGPDSVIVIHMGGTYGNQKQAVLTRFKHTFCTMLPSHVQKRLVIENDELCYNVEDLLPISQKLDIPLVLDWHHAALYPSTYPTEHYLASIREVWERRGIAPKQHYSESRPGAISIMERRAHSDRVSLIPPCESDVDLMIEAKDKEQAVLELYKTYRIYPVDSSVYKVANSILINRDQSLNLQREIRASKGKKHRRPITELSDAIV</sequence>
<dbReference type="PANTHER" id="PTHR31290">
    <property type="entry name" value="UV-DAMAGE ENDONUCLEASE"/>
    <property type="match status" value="1"/>
</dbReference>
<accession>A0A9W8E048</accession>
<organism evidence="7 8">
    <name type="scientific">Dispira parvispora</name>
    <dbReference type="NCBI Taxonomy" id="1520584"/>
    <lineage>
        <taxon>Eukaryota</taxon>
        <taxon>Fungi</taxon>
        <taxon>Fungi incertae sedis</taxon>
        <taxon>Zoopagomycota</taxon>
        <taxon>Kickxellomycotina</taxon>
        <taxon>Dimargaritomycetes</taxon>
        <taxon>Dimargaritales</taxon>
        <taxon>Dimargaritaceae</taxon>
        <taxon>Dispira</taxon>
    </lineage>
</organism>
<dbReference type="AlphaFoldDB" id="A0A9W8E048"/>
<keyword evidence="2" id="KW-0255">Endonuclease</keyword>
<proteinExistence type="predicted"/>
<dbReference type="OrthoDB" id="541883at2759"/>
<dbReference type="GO" id="GO:0004519">
    <property type="term" value="F:endonuclease activity"/>
    <property type="evidence" value="ECO:0007669"/>
    <property type="project" value="UniProtKB-KW"/>
</dbReference>